<name>A0A4C1SRS7_EUMVA</name>
<proteinExistence type="predicted"/>
<dbReference type="Proteomes" id="UP000299102">
    <property type="component" value="Unassembled WGS sequence"/>
</dbReference>
<protein>
    <submittedName>
        <fullName evidence="2">Uncharacterized protein</fullName>
    </submittedName>
</protein>
<accession>A0A4C1SRS7</accession>
<keyword evidence="3" id="KW-1185">Reference proteome</keyword>
<dbReference type="EMBL" id="BGZK01000015">
    <property type="protein sequence ID" value="GBP04869.1"/>
    <property type="molecule type" value="Genomic_DNA"/>
</dbReference>
<gene>
    <name evidence="2" type="ORF">EVAR_3767_1</name>
</gene>
<evidence type="ECO:0000313" key="3">
    <source>
        <dbReference type="Proteomes" id="UP000299102"/>
    </source>
</evidence>
<reference evidence="2 3" key="1">
    <citation type="journal article" date="2019" name="Commun. Biol.">
        <title>The bagworm genome reveals a unique fibroin gene that provides high tensile strength.</title>
        <authorList>
            <person name="Kono N."/>
            <person name="Nakamura H."/>
            <person name="Ohtoshi R."/>
            <person name="Tomita M."/>
            <person name="Numata K."/>
            <person name="Arakawa K."/>
        </authorList>
    </citation>
    <scope>NUCLEOTIDE SEQUENCE [LARGE SCALE GENOMIC DNA]</scope>
</reference>
<evidence type="ECO:0000256" key="1">
    <source>
        <dbReference type="SAM" id="MobiDB-lite"/>
    </source>
</evidence>
<evidence type="ECO:0000313" key="2">
    <source>
        <dbReference type="EMBL" id="GBP04869.1"/>
    </source>
</evidence>
<dbReference type="AlphaFoldDB" id="A0A4C1SRS7"/>
<organism evidence="2 3">
    <name type="scientific">Eumeta variegata</name>
    <name type="common">Bagworm moth</name>
    <name type="synonym">Eumeta japonica</name>
    <dbReference type="NCBI Taxonomy" id="151549"/>
    <lineage>
        <taxon>Eukaryota</taxon>
        <taxon>Metazoa</taxon>
        <taxon>Ecdysozoa</taxon>
        <taxon>Arthropoda</taxon>
        <taxon>Hexapoda</taxon>
        <taxon>Insecta</taxon>
        <taxon>Pterygota</taxon>
        <taxon>Neoptera</taxon>
        <taxon>Endopterygota</taxon>
        <taxon>Lepidoptera</taxon>
        <taxon>Glossata</taxon>
        <taxon>Ditrysia</taxon>
        <taxon>Tineoidea</taxon>
        <taxon>Psychidae</taxon>
        <taxon>Oiketicinae</taxon>
        <taxon>Eumeta</taxon>
    </lineage>
</organism>
<comment type="caution">
    <text evidence="2">The sequence shown here is derived from an EMBL/GenBank/DDBJ whole genome shotgun (WGS) entry which is preliminary data.</text>
</comment>
<feature type="region of interest" description="Disordered" evidence="1">
    <location>
        <begin position="30"/>
        <end position="75"/>
    </location>
</feature>
<sequence>MIINSLQSAPDWMENLSFKILDKIVVVSSAERSRAGGQQNDGQDRQRDKGTVLTDVSHQYRDGWPNFLSEGEANN</sequence>